<proteinExistence type="predicted"/>
<reference evidence="1" key="1">
    <citation type="journal article" date="2025" name="Int. J. Syst. Evol. Microbiol.">
        <title>Inconstantimicrobium mannanitabidum sp. nov., a novel member of the family Clostridiaceae isolated from anoxic soil under the treatment of reductive soil disinfestation.</title>
        <authorList>
            <person name="Ueki A."/>
            <person name="Tonouchi A."/>
            <person name="Honma S."/>
            <person name="Kaku N."/>
            <person name="Ueki K."/>
        </authorList>
    </citation>
    <scope>NUCLEOTIDE SEQUENCE</scope>
    <source>
        <strain evidence="1">TW13</strain>
    </source>
</reference>
<comment type="caution">
    <text evidence="1">The sequence shown here is derived from an EMBL/GenBank/DDBJ whole genome shotgun (WGS) entry which is preliminary data.</text>
</comment>
<organism evidence="1 2">
    <name type="scientific">Inconstantimicrobium mannanitabidum</name>
    <dbReference type="NCBI Taxonomy" id="1604901"/>
    <lineage>
        <taxon>Bacteria</taxon>
        <taxon>Bacillati</taxon>
        <taxon>Bacillota</taxon>
        <taxon>Clostridia</taxon>
        <taxon>Eubacteriales</taxon>
        <taxon>Clostridiaceae</taxon>
        <taxon>Inconstantimicrobium</taxon>
    </lineage>
</organism>
<name>A0ACB5RA78_9CLOT</name>
<accession>A0ACB5RA78</accession>
<keyword evidence="2" id="KW-1185">Reference proteome</keyword>
<evidence type="ECO:0000313" key="2">
    <source>
        <dbReference type="Proteomes" id="UP001058074"/>
    </source>
</evidence>
<evidence type="ECO:0000313" key="1">
    <source>
        <dbReference type="EMBL" id="GKX65929.1"/>
    </source>
</evidence>
<sequence>MYIFLIIISLITPLALLIVGLVFHKHYPNEYKPFVGYRTTRAKKSKEAWNEANSYSTKLLIKYSSIILVITILTIVLVGKPCDIMGIISILSTLLGLIDIIIVYVLTEKHLKNMFGD</sequence>
<dbReference type="Proteomes" id="UP001058074">
    <property type="component" value="Unassembled WGS sequence"/>
</dbReference>
<gene>
    <name evidence="1" type="ORF">rsdtw13_11870</name>
</gene>
<dbReference type="EMBL" id="BROD01000001">
    <property type="protein sequence ID" value="GKX65929.1"/>
    <property type="molecule type" value="Genomic_DNA"/>
</dbReference>
<protein>
    <submittedName>
        <fullName evidence="1">Uncharacterized protein</fullName>
    </submittedName>
</protein>